<dbReference type="RefSeq" id="WP_106931613.1">
    <property type="nucleotide sequence ID" value="NZ_PYFT01000001.1"/>
</dbReference>
<keyword evidence="2" id="KW-1185">Reference proteome</keyword>
<dbReference type="EMBL" id="PYFT01000001">
    <property type="protein sequence ID" value="PSR55433.1"/>
    <property type="molecule type" value="Genomic_DNA"/>
</dbReference>
<accession>A0A2T2YIU5</accession>
<organism evidence="1 2">
    <name type="scientific">Adhaeribacter arboris</name>
    <dbReference type="NCBI Taxonomy" id="2072846"/>
    <lineage>
        <taxon>Bacteria</taxon>
        <taxon>Pseudomonadati</taxon>
        <taxon>Bacteroidota</taxon>
        <taxon>Cytophagia</taxon>
        <taxon>Cytophagales</taxon>
        <taxon>Hymenobacteraceae</taxon>
        <taxon>Adhaeribacter</taxon>
    </lineage>
</organism>
<dbReference type="InterPro" id="IPR036909">
    <property type="entry name" value="Cyt_c-like_dom_sf"/>
</dbReference>
<dbReference type="GO" id="GO:0020037">
    <property type="term" value="F:heme binding"/>
    <property type="evidence" value="ECO:0007669"/>
    <property type="project" value="InterPro"/>
</dbReference>
<dbReference type="SUPFAM" id="SSF46626">
    <property type="entry name" value="Cytochrome c"/>
    <property type="match status" value="1"/>
</dbReference>
<evidence type="ECO:0000313" key="2">
    <source>
        <dbReference type="Proteomes" id="UP000240357"/>
    </source>
</evidence>
<dbReference type="OrthoDB" id="9805828at2"/>
<dbReference type="AlphaFoldDB" id="A0A2T2YIU5"/>
<evidence type="ECO:0000313" key="1">
    <source>
        <dbReference type="EMBL" id="PSR55433.1"/>
    </source>
</evidence>
<gene>
    <name evidence="1" type="ORF">AHMF7605_18945</name>
</gene>
<dbReference type="GO" id="GO:0009055">
    <property type="term" value="F:electron transfer activity"/>
    <property type="evidence" value="ECO:0007669"/>
    <property type="project" value="InterPro"/>
</dbReference>
<dbReference type="Proteomes" id="UP000240357">
    <property type="component" value="Unassembled WGS sequence"/>
</dbReference>
<sequence>MKEKIRQRNWHKIKPVVFGLAALFLILLNITTSHSRQPQPSLVRKDLSRRETLKDSLDTKTGLIIAPGFAVVSTTCVRCHSPKLITEKRATREGWLATIRWMQQTQGLWDLGKDESVILDYLAKNYAPKNEGRRPLLKTPEWYKLTNRQ</sequence>
<reference evidence="1 2" key="1">
    <citation type="submission" date="2018-03" db="EMBL/GenBank/DDBJ databases">
        <title>Adhaeribacter sp. HMF7605 Genome sequencing and assembly.</title>
        <authorList>
            <person name="Kang H."/>
            <person name="Kang J."/>
            <person name="Cha I."/>
            <person name="Kim H."/>
            <person name="Joh K."/>
        </authorList>
    </citation>
    <scope>NUCLEOTIDE SEQUENCE [LARGE SCALE GENOMIC DNA]</scope>
    <source>
        <strain evidence="1 2">HMF7605</strain>
    </source>
</reference>
<dbReference type="Gene3D" id="1.10.760.10">
    <property type="entry name" value="Cytochrome c-like domain"/>
    <property type="match status" value="1"/>
</dbReference>
<protein>
    <submittedName>
        <fullName evidence="1">Monoheme cytochrome C</fullName>
    </submittedName>
</protein>
<name>A0A2T2YIU5_9BACT</name>
<proteinExistence type="predicted"/>
<comment type="caution">
    <text evidence="1">The sequence shown here is derived from an EMBL/GenBank/DDBJ whole genome shotgun (WGS) entry which is preliminary data.</text>
</comment>